<accession>A0A1G8VNQ4</accession>
<dbReference type="OrthoDB" id="283951at2157"/>
<sequence>MPETCPHCDEPVDSERRTPADERPYEVWRCPDCGEEWRHPEETILDRSLDFSASDSQLSRRESDTDTGW</sequence>
<evidence type="ECO:0000313" key="2">
    <source>
        <dbReference type="EMBL" id="SDJ67603.1"/>
    </source>
</evidence>
<name>A0A1G8VNQ4_9EURY</name>
<dbReference type="EMBL" id="FNFC01000007">
    <property type="protein sequence ID" value="SDJ67603.1"/>
    <property type="molecule type" value="Genomic_DNA"/>
</dbReference>
<evidence type="ECO:0000256" key="1">
    <source>
        <dbReference type="SAM" id="MobiDB-lite"/>
    </source>
</evidence>
<gene>
    <name evidence="2" type="ORF">SAMN05216226_10753</name>
</gene>
<dbReference type="Proteomes" id="UP000198856">
    <property type="component" value="Unassembled WGS sequence"/>
</dbReference>
<organism evidence="2 3">
    <name type="scientific">Halovenus aranensis</name>
    <dbReference type="NCBI Taxonomy" id="890420"/>
    <lineage>
        <taxon>Archaea</taxon>
        <taxon>Methanobacteriati</taxon>
        <taxon>Methanobacteriota</taxon>
        <taxon>Stenosarchaea group</taxon>
        <taxon>Halobacteria</taxon>
        <taxon>Halobacteriales</taxon>
        <taxon>Haloarculaceae</taxon>
        <taxon>Halovenus</taxon>
    </lineage>
</organism>
<reference evidence="2 3" key="1">
    <citation type="submission" date="2016-10" db="EMBL/GenBank/DDBJ databases">
        <authorList>
            <person name="de Groot N.N."/>
        </authorList>
    </citation>
    <scope>NUCLEOTIDE SEQUENCE [LARGE SCALE GENOMIC DNA]</scope>
    <source>
        <strain evidence="2 3">IBRC-M10015</strain>
    </source>
</reference>
<protein>
    <submittedName>
        <fullName evidence="2">Uncharacterized protein</fullName>
    </submittedName>
</protein>
<keyword evidence="3" id="KW-1185">Reference proteome</keyword>
<dbReference type="AlphaFoldDB" id="A0A1G8VNQ4"/>
<dbReference type="STRING" id="890420.SAMN05216226_10753"/>
<feature type="region of interest" description="Disordered" evidence="1">
    <location>
        <begin position="48"/>
        <end position="69"/>
    </location>
</feature>
<dbReference type="RefSeq" id="WP_092701927.1">
    <property type="nucleotide sequence ID" value="NZ_FNFC01000007.1"/>
</dbReference>
<feature type="region of interest" description="Disordered" evidence="1">
    <location>
        <begin position="1"/>
        <end position="22"/>
    </location>
</feature>
<feature type="compositionally biased region" description="Basic and acidic residues" evidence="1">
    <location>
        <begin position="58"/>
        <end position="69"/>
    </location>
</feature>
<evidence type="ECO:0000313" key="3">
    <source>
        <dbReference type="Proteomes" id="UP000198856"/>
    </source>
</evidence>
<proteinExistence type="predicted"/>